<dbReference type="Proteomes" id="UP000254282">
    <property type="component" value="Unassembled WGS sequence"/>
</dbReference>
<accession>A0A381FGZ5</accession>
<dbReference type="PANTHER" id="PTHR43737:SF1">
    <property type="entry name" value="DUF1501 DOMAIN-CONTAINING PROTEIN"/>
    <property type="match status" value="1"/>
</dbReference>
<dbReference type="RefSeq" id="WP_115619807.1">
    <property type="nucleotide sequence ID" value="NZ_UFVR01000004.1"/>
</dbReference>
<proteinExistence type="predicted"/>
<dbReference type="InterPro" id="IPR010869">
    <property type="entry name" value="DUF1501"/>
</dbReference>
<evidence type="ECO:0000313" key="1">
    <source>
        <dbReference type="EMBL" id="SUX45816.1"/>
    </source>
</evidence>
<organism evidence="1 2">
    <name type="scientific">Chryseobacterium indoltheticum</name>
    <dbReference type="NCBI Taxonomy" id="254"/>
    <lineage>
        <taxon>Bacteria</taxon>
        <taxon>Pseudomonadati</taxon>
        <taxon>Bacteroidota</taxon>
        <taxon>Flavobacteriia</taxon>
        <taxon>Flavobacteriales</taxon>
        <taxon>Weeksellaceae</taxon>
        <taxon>Chryseobacterium group</taxon>
        <taxon>Chryseobacterium</taxon>
    </lineage>
</organism>
<dbReference type="PANTHER" id="PTHR43737">
    <property type="entry name" value="BLL7424 PROTEIN"/>
    <property type="match status" value="1"/>
</dbReference>
<dbReference type="AlphaFoldDB" id="A0A381FGZ5"/>
<dbReference type="STRING" id="254.SAMN05421682_11536"/>
<dbReference type="EMBL" id="UFVR01000004">
    <property type="protein sequence ID" value="SUX45816.1"/>
    <property type="molecule type" value="Genomic_DNA"/>
</dbReference>
<reference evidence="1 2" key="1">
    <citation type="submission" date="2018-06" db="EMBL/GenBank/DDBJ databases">
        <authorList>
            <consortium name="Pathogen Informatics"/>
            <person name="Doyle S."/>
        </authorList>
    </citation>
    <scope>NUCLEOTIDE SEQUENCE [LARGE SCALE GENOMIC DNA]</scope>
    <source>
        <strain evidence="1 2">NCTC13532</strain>
    </source>
</reference>
<sequence>MLIKRREFLKISSLATASLLVPNFLQSMTLDNALNPSQKILIVLQFTGGNDGLNTIIPTKNDIYFKERNSIAITDSLPLNDETGINPALSYFKELFDEGELSLMNNVGYPNPDKSHFRSMDIWHSASKSDEFLETGWLGRFLDEECYKCEHPTQALEVDDMLSLALKGENNKAFAFKDPKKLYQTSQEKYFKSLYNNDHHHDDETVSYLYKTLGSTINNADYIFEKSKAKKSTQEYPNSKLGKDFKTVASLIKSDINTQVYYLSIGSFDTHVNQNEKQQKLFGEINDAVKSFVADMKSNGLFNDILLMTFSEFGRRVAQNASKGTDHGTANQMFFISGGLKKKGILNALPNLQNLNEGDLIYTEDFRKVYATVLKNWLNADSSKVLGWKNGIGLPPKS</sequence>
<gene>
    <name evidence="1" type="ORF">NCTC13532_01436</name>
</gene>
<protein>
    <submittedName>
        <fullName evidence="1">Uncharacterized protein conserved in bacteria</fullName>
    </submittedName>
</protein>
<evidence type="ECO:0000313" key="2">
    <source>
        <dbReference type="Proteomes" id="UP000254282"/>
    </source>
</evidence>
<name>A0A381FGZ5_9FLAO</name>
<dbReference type="Pfam" id="PF07394">
    <property type="entry name" value="DUF1501"/>
    <property type="match status" value="1"/>
</dbReference>